<dbReference type="Pfam" id="PF01618">
    <property type="entry name" value="MotA_ExbB"/>
    <property type="match status" value="1"/>
</dbReference>
<evidence type="ECO:0000256" key="3">
    <source>
        <dbReference type="ARBA" id="ARBA00022475"/>
    </source>
</evidence>
<dbReference type="PANTHER" id="PTHR30625:SF15">
    <property type="entry name" value="BIOPOLYMER TRANSPORT PROTEIN EXBB"/>
    <property type="match status" value="1"/>
</dbReference>
<evidence type="ECO:0000256" key="9">
    <source>
        <dbReference type="SAM" id="MobiDB-lite"/>
    </source>
</evidence>
<comment type="subcellular location">
    <subcellularLocation>
        <location evidence="1">Cell membrane</location>
        <topology evidence="1">Multi-pass membrane protein</topology>
    </subcellularLocation>
    <subcellularLocation>
        <location evidence="8">Membrane</location>
        <topology evidence="8">Multi-pass membrane protein</topology>
    </subcellularLocation>
</comment>
<keyword evidence="7 10" id="KW-0472">Membrane</keyword>
<comment type="similarity">
    <text evidence="8">Belongs to the exbB/tolQ family.</text>
</comment>
<feature type="compositionally biased region" description="Acidic residues" evidence="9">
    <location>
        <begin position="255"/>
        <end position="264"/>
    </location>
</feature>
<comment type="caution">
    <text evidence="12">The sequence shown here is derived from an EMBL/GenBank/DDBJ whole genome shotgun (WGS) entry which is preliminary data.</text>
</comment>
<evidence type="ECO:0000256" key="4">
    <source>
        <dbReference type="ARBA" id="ARBA00022692"/>
    </source>
</evidence>
<dbReference type="Proteomes" id="UP001596425">
    <property type="component" value="Unassembled WGS sequence"/>
</dbReference>
<gene>
    <name evidence="12" type="ORF">ACFQBM_06115</name>
</gene>
<keyword evidence="6 10" id="KW-1133">Transmembrane helix</keyword>
<evidence type="ECO:0000256" key="6">
    <source>
        <dbReference type="ARBA" id="ARBA00022989"/>
    </source>
</evidence>
<evidence type="ECO:0000256" key="1">
    <source>
        <dbReference type="ARBA" id="ARBA00004651"/>
    </source>
</evidence>
<accession>A0ABW1YKA4</accession>
<feature type="compositionally biased region" description="Acidic residues" evidence="9">
    <location>
        <begin position="225"/>
        <end position="237"/>
    </location>
</feature>
<evidence type="ECO:0000313" key="13">
    <source>
        <dbReference type="Proteomes" id="UP001596425"/>
    </source>
</evidence>
<dbReference type="PANTHER" id="PTHR30625">
    <property type="entry name" value="PROTEIN TOLQ"/>
    <property type="match status" value="1"/>
</dbReference>
<evidence type="ECO:0000256" key="7">
    <source>
        <dbReference type="ARBA" id="ARBA00023136"/>
    </source>
</evidence>
<keyword evidence="13" id="KW-1185">Reference proteome</keyword>
<feature type="compositionally biased region" description="Polar residues" evidence="9">
    <location>
        <begin position="242"/>
        <end position="253"/>
    </location>
</feature>
<dbReference type="EMBL" id="JBHSVR010000001">
    <property type="protein sequence ID" value="MFC6632843.1"/>
    <property type="molecule type" value="Genomic_DNA"/>
</dbReference>
<name>A0ABW1YKA4_9GAMM</name>
<evidence type="ECO:0000259" key="11">
    <source>
        <dbReference type="Pfam" id="PF01618"/>
    </source>
</evidence>
<feature type="transmembrane region" description="Helical" evidence="10">
    <location>
        <begin position="158"/>
        <end position="184"/>
    </location>
</feature>
<feature type="region of interest" description="Disordered" evidence="9">
    <location>
        <begin position="216"/>
        <end position="264"/>
    </location>
</feature>
<dbReference type="RefSeq" id="WP_226864838.1">
    <property type="nucleotide sequence ID" value="NZ_JACZFR010000023.1"/>
</dbReference>
<feature type="transmembrane region" description="Helical" evidence="10">
    <location>
        <begin position="17"/>
        <end position="37"/>
    </location>
</feature>
<sequence>MDFFNSVIAFFQTGGTFMYPILVVAALGIAVATERYIRLIYERHTNRAMWDKLQPVLASGDFDRARNLVKQDNSSVSKLLSMGLARQGTVRRREDIEIAMEESMMEIIPQLEKRTPYVALFSNIATLLGLLGTIMGLIEAFTAVANANPAEKADLLSASISVAMNTTAFGLMTGIPLLIVHALLNSLTGEIIDSLEMASVKALNLISTSTRRRHEIDAAPATDAKEDDESSTADADVDNASIDESPTGESTATEAAEDQQVEKV</sequence>
<evidence type="ECO:0000313" key="12">
    <source>
        <dbReference type="EMBL" id="MFC6632843.1"/>
    </source>
</evidence>
<dbReference type="InterPro" id="IPR050790">
    <property type="entry name" value="ExbB/TolQ_transport"/>
</dbReference>
<dbReference type="InterPro" id="IPR002898">
    <property type="entry name" value="MotA_ExbB_proton_chnl"/>
</dbReference>
<keyword evidence="3" id="KW-1003">Cell membrane</keyword>
<feature type="domain" description="MotA/TolQ/ExbB proton channel" evidence="11">
    <location>
        <begin position="76"/>
        <end position="197"/>
    </location>
</feature>
<organism evidence="12 13">
    <name type="scientific">Microbulbifer taiwanensis</name>
    <dbReference type="NCBI Taxonomy" id="986746"/>
    <lineage>
        <taxon>Bacteria</taxon>
        <taxon>Pseudomonadati</taxon>
        <taxon>Pseudomonadota</taxon>
        <taxon>Gammaproteobacteria</taxon>
        <taxon>Cellvibrionales</taxon>
        <taxon>Microbulbiferaceae</taxon>
        <taxon>Microbulbifer</taxon>
    </lineage>
</organism>
<feature type="transmembrane region" description="Helical" evidence="10">
    <location>
        <begin position="117"/>
        <end position="138"/>
    </location>
</feature>
<proteinExistence type="inferred from homology"/>
<evidence type="ECO:0000256" key="2">
    <source>
        <dbReference type="ARBA" id="ARBA00022448"/>
    </source>
</evidence>
<keyword evidence="4 10" id="KW-0812">Transmembrane</keyword>
<evidence type="ECO:0000256" key="8">
    <source>
        <dbReference type="RuleBase" id="RU004057"/>
    </source>
</evidence>
<reference evidence="13" key="1">
    <citation type="journal article" date="2019" name="Int. J. Syst. Evol. Microbiol.">
        <title>The Global Catalogue of Microorganisms (GCM) 10K type strain sequencing project: providing services to taxonomists for standard genome sequencing and annotation.</title>
        <authorList>
            <consortium name="The Broad Institute Genomics Platform"/>
            <consortium name="The Broad Institute Genome Sequencing Center for Infectious Disease"/>
            <person name="Wu L."/>
            <person name="Ma J."/>
        </authorList>
    </citation>
    <scope>NUCLEOTIDE SEQUENCE [LARGE SCALE GENOMIC DNA]</scope>
    <source>
        <strain evidence="13">CGMCC 1.13718</strain>
    </source>
</reference>
<keyword evidence="2 8" id="KW-0813">Transport</keyword>
<evidence type="ECO:0000256" key="5">
    <source>
        <dbReference type="ARBA" id="ARBA00022927"/>
    </source>
</evidence>
<evidence type="ECO:0000256" key="10">
    <source>
        <dbReference type="SAM" id="Phobius"/>
    </source>
</evidence>
<protein>
    <submittedName>
        <fullName evidence="12">MotA/TolQ/ExbB proton channel family protein</fullName>
    </submittedName>
</protein>
<keyword evidence="5 8" id="KW-0653">Protein transport</keyword>